<dbReference type="RefSeq" id="WP_147147464.1">
    <property type="nucleotide sequence ID" value="NZ_JACHEZ010000007.1"/>
</dbReference>
<reference evidence="1 2" key="1">
    <citation type="submission" date="2020-08" db="EMBL/GenBank/DDBJ databases">
        <title>Genomic Encyclopedia of Type Strains, Phase IV (KMG-IV): sequencing the most valuable type-strain genomes for metagenomic binning, comparative biology and taxonomic classification.</title>
        <authorList>
            <person name="Goeker M."/>
        </authorList>
    </citation>
    <scope>NUCLEOTIDE SEQUENCE [LARGE SCALE GENOMIC DNA]</scope>
    <source>
        <strain evidence="1 2">DSM 15757</strain>
    </source>
</reference>
<comment type="caution">
    <text evidence="1">The sequence shown here is derived from an EMBL/GenBank/DDBJ whole genome shotgun (WGS) entry which is preliminary data.</text>
</comment>
<dbReference type="EMBL" id="JACHEZ010000007">
    <property type="protein sequence ID" value="MBB6030533.1"/>
    <property type="molecule type" value="Genomic_DNA"/>
</dbReference>
<organism evidence="1 2">
    <name type="scientific">Oceanithermus desulfurans</name>
    <dbReference type="NCBI Taxonomy" id="227924"/>
    <lineage>
        <taxon>Bacteria</taxon>
        <taxon>Thermotogati</taxon>
        <taxon>Deinococcota</taxon>
        <taxon>Deinococci</taxon>
        <taxon>Thermales</taxon>
        <taxon>Thermaceae</taxon>
        <taxon>Oceanithermus</taxon>
    </lineage>
</organism>
<gene>
    <name evidence="1" type="ORF">HNQ05_001916</name>
</gene>
<evidence type="ECO:0000313" key="2">
    <source>
        <dbReference type="Proteomes" id="UP000587579"/>
    </source>
</evidence>
<protein>
    <recommendedName>
        <fullName evidence="3">Lipoprotein</fullName>
    </recommendedName>
</protein>
<name>A0ABR6P3D1_9DEIN</name>
<proteinExistence type="predicted"/>
<evidence type="ECO:0008006" key="3">
    <source>
        <dbReference type="Google" id="ProtNLM"/>
    </source>
</evidence>
<accession>A0ABR6P3D1</accession>
<evidence type="ECO:0000313" key="1">
    <source>
        <dbReference type="EMBL" id="MBB6030533.1"/>
    </source>
</evidence>
<sequence length="362" mass="37328">MILALAACNTQIKPQATQADFDQSVQDYQADLGAVAAAAGQDLALQALMATPSGAPGLPTGALAANLMNLGAGPLSPSDALKLLGGIVPLADQNLERGKWDYDPAVPGWVQDSNYSGDDLVLTWPFDDDQSNAHTAALTFDWNYGAATVDVRESDGTTSEAPQDMQITLRVDGNAAGSLHGQFAWYDCSGTPIAEPTSVALSGSAGVNDRVAFTFNLSASDTRIQTSGSFSVTAGGDSSSLSWDVWVNGAMTRDASCFSQDFDASGGHVNFATSESVGGESQSFEFNTDFTLNFDAGGNPISAVLANGFVKVDGTVALTFSGTLDDANGNCVPGENVSLVFADGSLTLEQYLIAQGATPGCD</sequence>
<keyword evidence="2" id="KW-1185">Reference proteome</keyword>
<dbReference type="Proteomes" id="UP000587579">
    <property type="component" value="Unassembled WGS sequence"/>
</dbReference>